<evidence type="ECO:0000256" key="8">
    <source>
        <dbReference type="SAM" id="MobiDB-lite"/>
    </source>
</evidence>
<dbReference type="Gene3D" id="1.20.1560.10">
    <property type="entry name" value="ABC transporter type 1, transmembrane domain"/>
    <property type="match status" value="1"/>
</dbReference>
<evidence type="ECO:0000313" key="12">
    <source>
        <dbReference type="Proteomes" id="UP001055172"/>
    </source>
</evidence>
<gene>
    <name evidence="11" type="ORF">ColLi_00846</name>
</gene>
<dbReference type="AlphaFoldDB" id="A0AA37GCR5"/>
<dbReference type="GO" id="GO:0140359">
    <property type="term" value="F:ABC-type transporter activity"/>
    <property type="evidence" value="ECO:0007669"/>
    <property type="project" value="InterPro"/>
</dbReference>
<accession>A0AA37GCR5</accession>
<dbReference type="InterPro" id="IPR011527">
    <property type="entry name" value="ABC1_TM_dom"/>
</dbReference>
<evidence type="ECO:0000256" key="4">
    <source>
        <dbReference type="ARBA" id="ARBA00022741"/>
    </source>
</evidence>
<name>A0AA37GCR5_9PEZI</name>
<keyword evidence="3" id="KW-0812">Transmembrane</keyword>
<dbReference type="GO" id="GO:0016020">
    <property type="term" value="C:membrane"/>
    <property type="evidence" value="ECO:0007669"/>
    <property type="project" value="UniProtKB-SubCell"/>
</dbReference>
<keyword evidence="12" id="KW-1185">Reference proteome</keyword>
<evidence type="ECO:0000256" key="3">
    <source>
        <dbReference type="ARBA" id="ARBA00022692"/>
    </source>
</evidence>
<dbReference type="InterPro" id="IPR017871">
    <property type="entry name" value="ABC_transporter-like_CS"/>
</dbReference>
<evidence type="ECO:0000259" key="10">
    <source>
        <dbReference type="PROSITE" id="PS50929"/>
    </source>
</evidence>
<evidence type="ECO:0000256" key="1">
    <source>
        <dbReference type="ARBA" id="ARBA00004370"/>
    </source>
</evidence>
<feature type="domain" description="ABC transmembrane type-1" evidence="10">
    <location>
        <begin position="17"/>
        <end position="121"/>
    </location>
</feature>
<evidence type="ECO:0000256" key="2">
    <source>
        <dbReference type="ARBA" id="ARBA00022448"/>
    </source>
</evidence>
<evidence type="ECO:0000256" key="7">
    <source>
        <dbReference type="ARBA" id="ARBA00023136"/>
    </source>
</evidence>
<proteinExistence type="predicted"/>
<feature type="domain" description="ABC transporter" evidence="9">
    <location>
        <begin position="173"/>
        <end position="417"/>
    </location>
</feature>
<dbReference type="InterPro" id="IPR003593">
    <property type="entry name" value="AAA+_ATPase"/>
</dbReference>
<dbReference type="FunFam" id="3.40.50.300:FF:000630">
    <property type="entry name" value="ATP-binding cassette (ABC) transporter, putative"/>
    <property type="match status" value="1"/>
</dbReference>
<keyword evidence="2" id="KW-0813">Transport</keyword>
<evidence type="ECO:0000256" key="6">
    <source>
        <dbReference type="ARBA" id="ARBA00022989"/>
    </source>
</evidence>
<dbReference type="Proteomes" id="UP001055172">
    <property type="component" value="Unassembled WGS sequence"/>
</dbReference>
<keyword evidence="4" id="KW-0547">Nucleotide-binding</keyword>
<protein>
    <submittedName>
        <fullName evidence="11">ABC transporter gloK</fullName>
    </submittedName>
</protein>
<dbReference type="SMART" id="SM00382">
    <property type="entry name" value="AAA"/>
    <property type="match status" value="1"/>
</dbReference>
<evidence type="ECO:0000256" key="5">
    <source>
        <dbReference type="ARBA" id="ARBA00022840"/>
    </source>
</evidence>
<comment type="caution">
    <text evidence="11">The sequence shown here is derived from an EMBL/GenBank/DDBJ whole genome shotgun (WGS) entry which is preliminary data.</text>
</comment>
<organism evidence="11 12">
    <name type="scientific">Colletotrichum liriopes</name>
    <dbReference type="NCBI Taxonomy" id="708192"/>
    <lineage>
        <taxon>Eukaryota</taxon>
        <taxon>Fungi</taxon>
        <taxon>Dikarya</taxon>
        <taxon>Ascomycota</taxon>
        <taxon>Pezizomycotina</taxon>
        <taxon>Sordariomycetes</taxon>
        <taxon>Hypocreomycetidae</taxon>
        <taxon>Glomerellales</taxon>
        <taxon>Glomerellaceae</taxon>
        <taxon>Colletotrichum</taxon>
        <taxon>Colletotrichum spaethianum species complex</taxon>
    </lineage>
</organism>
<dbReference type="Pfam" id="PF00005">
    <property type="entry name" value="ABC_tran"/>
    <property type="match status" value="1"/>
</dbReference>
<dbReference type="PROSITE" id="PS50893">
    <property type="entry name" value="ABC_TRANSPORTER_2"/>
    <property type="match status" value="1"/>
</dbReference>
<feature type="region of interest" description="Disordered" evidence="8">
    <location>
        <begin position="137"/>
        <end position="163"/>
    </location>
</feature>
<keyword evidence="7" id="KW-0472">Membrane</keyword>
<evidence type="ECO:0000313" key="11">
    <source>
        <dbReference type="EMBL" id="GJC78008.1"/>
    </source>
</evidence>
<evidence type="ECO:0000259" key="9">
    <source>
        <dbReference type="PROSITE" id="PS50893"/>
    </source>
</evidence>
<reference evidence="11 12" key="1">
    <citation type="submission" date="2021-07" db="EMBL/GenBank/DDBJ databases">
        <title>Genome data of Colletotrichum spaethianum.</title>
        <authorList>
            <person name="Utami Y.D."/>
            <person name="Hiruma K."/>
        </authorList>
    </citation>
    <scope>NUCLEOTIDE SEQUENCE [LARGE SCALE GENOMIC DNA]</scope>
    <source>
        <strain evidence="11 12">MAFF 242679</strain>
    </source>
</reference>
<dbReference type="InterPro" id="IPR027417">
    <property type="entry name" value="P-loop_NTPase"/>
</dbReference>
<dbReference type="GO" id="GO:0016887">
    <property type="term" value="F:ATP hydrolysis activity"/>
    <property type="evidence" value="ECO:0007669"/>
    <property type="project" value="InterPro"/>
</dbReference>
<dbReference type="Gene3D" id="3.40.50.300">
    <property type="entry name" value="P-loop containing nucleotide triphosphate hydrolases"/>
    <property type="match status" value="1"/>
</dbReference>
<keyword evidence="6" id="KW-1133">Transmembrane helix</keyword>
<comment type="subcellular location">
    <subcellularLocation>
        <location evidence="1">Membrane</location>
    </subcellularLocation>
</comment>
<dbReference type="GO" id="GO:0005524">
    <property type="term" value="F:ATP binding"/>
    <property type="evidence" value="ECO:0007669"/>
    <property type="project" value="UniProtKB-KW"/>
</dbReference>
<dbReference type="PROSITE" id="PS00211">
    <property type="entry name" value="ABC_TRANSPORTER_1"/>
    <property type="match status" value="1"/>
</dbReference>
<dbReference type="EMBL" id="BPPX01000002">
    <property type="protein sequence ID" value="GJC78008.1"/>
    <property type="molecule type" value="Genomic_DNA"/>
</dbReference>
<dbReference type="InterPro" id="IPR003439">
    <property type="entry name" value="ABC_transporter-like_ATP-bd"/>
</dbReference>
<dbReference type="PANTHER" id="PTHR24223">
    <property type="entry name" value="ATP-BINDING CASSETTE SUB-FAMILY C"/>
    <property type="match status" value="1"/>
</dbReference>
<dbReference type="InterPro" id="IPR050173">
    <property type="entry name" value="ABC_transporter_C-like"/>
</dbReference>
<dbReference type="SUPFAM" id="SSF52540">
    <property type="entry name" value="P-loop containing nucleoside triphosphate hydrolases"/>
    <property type="match status" value="1"/>
</dbReference>
<sequence length="427" mass="46381">MTPISKKAPLRLTQPPSTHFLETLSGLPTLRAHALTNPSITHSHALIDRSQRPFYILLLTQQWLTLVLDLATAALAVLVVGLAVRLRATVSVGLTGVSLVQLISFTETLKMLIQFWTSLETSIGAVARIKNFSEETTDEVEEDASRRGMAMPPEGRSRVSETDLNGWPDCGAIELRDVSASYNVTGQRDGKQAAATKALDGVSLSIRPGEKIGIVGRTGSGKSSLLLALLRLLPLSSGTISIDGTPLHSLPLLPLRSALIAITQDQFVLPGTVRQNLDPLGTVSADDAVVESALARLGLWETIRDNGGLDAEFTEEALSHGQRQLFFLARAILRKEAGRVVLLDEATSSVDAHTERVVKDLIREEFRDHTVIAIAHRLETVADFNRVVVLDKGRVVEVGNPRDLLLQAGGRFRELWDASKQSGRQDV</sequence>
<dbReference type="InterPro" id="IPR036640">
    <property type="entry name" value="ABC1_TM_sf"/>
</dbReference>
<keyword evidence="5" id="KW-0067">ATP-binding</keyword>
<dbReference type="SUPFAM" id="SSF90123">
    <property type="entry name" value="ABC transporter transmembrane region"/>
    <property type="match status" value="1"/>
</dbReference>
<dbReference type="PANTHER" id="PTHR24223:SF399">
    <property type="entry name" value="ABC TRANSPORTER ATNG"/>
    <property type="match status" value="1"/>
</dbReference>
<dbReference type="PROSITE" id="PS50929">
    <property type="entry name" value="ABC_TM1F"/>
    <property type="match status" value="1"/>
</dbReference>